<dbReference type="InterPro" id="IPR042107">
    <property type="entry name" value="DNA-dir_RNA_pol_bsu_ext_1_sf"/>
</dbReference>
<dbReference type="InterPro" id="IPR007642">
    <property type="entry name" value="RNA_pol_Rpb2_2"/>
</dbReference>
<dbReference type="Gene3D" id="3.90.1100.10">
    <property type="match status" value="1"/>
</dbReference>
<proteinExistence type="inferred from homology"/>
<evidence type="ECO:0000256" key="2">
    <source>
        <dbReference type="ARBA" id="ARBA00022478"/>
    </source>
</evidence>
<dbReference type="GO" id="GO:0003677">
    <property type="term" value="F:DNA binding"/>
    <property type="evidence" value="ECO:0007669"/>
    <property type="project" value="InterPro"/>
</dbReference>
<feature type="domain" description="RNA polymerase Rpb2" evidence="9">
    <location>
        <begin position="261"/>
        <end position="329"/>
    </location>
</feature>
<dbReference type="Pfam" id="PF10385">
    <property type="entry name" value="RNA_pol_Rpb2_45"/>
    <property type="match status" value="1"/>
</dbReference>
<dbReference type="Pfam" id="PF04565">
    <property type="entry name" value="RNA_pol_Rpb2_3"/>
    <property type="match status" value="1"/>
</dbReference>
<reference evidence="11 12" key="1">
    <citation type="submission" date="2020-08" db="EMBL/GenBank/DDBJ databases">
        <title>Genomic Encyclopedia of Type Strains, Phase IV (KMG-IV): sequencing the most valuable type-strain genomes for metagenomic binning, comparative biology and taxonomic classification.</title>
        <authorList>
            <person name="Goeker M."/>
        </authorList>
    </citation>
    <scope>NUCLEOTIDE SEQUENCE [LARGE SCALE GENOMIC DNA]</scope>
    <source>
        <strain evidence="11 12">DSM 44197</strain>
    </source>
</reference>
<evidence type="ECO:0000259" key="9">
    <source>
        <dbReference type="Pfam" id="PF04565"/>
    </source>
</evidence>
<dbReference type="Gene3D" id="2.30.150.10">
    <property type="entry name" value="DNA-directed RNA polymerase, beta subunit, external 1 domain"/>
    <property type="match status" value="1"/>
</dbReference>
<keyword evidence="3" id="KW-0808">Transferase</keyword>
<evidence type="ECO:0000313" key="11">
    <source>
        <dbReference type="EMBL" id="MBA8957785.1"/>
    </source>
</evidence>
<evidence type="ECO:0000256" key="5">
    <source>
        <dbReference type="ARBA" id="ARBA00023163"/>
    </source>
</evidence>
<organism evidence="11 12">
    <name type="scientific">Actinomadura namibiensis</name>
    <dbReference type="NCBI Taxonomy" id="182080"/>
    <lineage>
        <taxon>Bacteria</taxon>
        <taxon>Bacillati</taxon>
        <taxon>Actinomycetota</taxon>
        <taxon>Actinomycetes</taxon>
        <taxon>Streptosporangiales</taxon>
        <taxon>Thermomonosporaceae</taxon>
        <taxon>Actinomadura</taxon>
    </lineage>
</organism>
<protein>
    <recommendedName>
        <fullName evidence="1">DNA-directed RNA polymerase</fullName>
        <ecNumber evidence="1">2.7.7.6</ecNumber>
    </recommendedName>
</protein>
<keyword evidence="4" id="KW-0548">Nucleotidyltransferase</keyword>
<evidence type="ECO:0000256" key="3">
    <source>
        <dbReference type="ARBA" id="ARBA00022679"/>
    </source>
</evidence>
<evidence type="ECO:0000256" key="1">
    <source>
        <dbReference type="ARBA" id="ARBA00012418"/>
    </source>
</evidence>
<dbReference type="EC" id="2.7.7.6" evidence="1"/>
<dbReference type="GO" id="GO:0000428">
    <property type="term" value="C:DNA-directed RNA polymerase complex"/>
    <property type="evidence" value="ECO:0007669"/>
    <property type="project" value="UniProtKB-KW"/>
</dbReference>
<dbReference type="PANTHER" id="PTHR20856">
    <property type="entry name" value="DNA-DIRECTED RNA POLYMERASE I SUBUNIT 2"/>
    <property type="match status" value="1"/>
</dbReference>
<dbReference type="Proteomes" id="UP000572680">
    <property type="component" value="Unassembled WGS sequence"/>
</dbReference>
<dbReference type="AlphaFoldDB" id="A0A7W3M0L5"/>
<keyword evidence="12" id="KW-1185">Reference proteome</keyword>
<dbReference type="GO" id="GO:0006351">
    <property type="term" value="P:DNA-templated transcription"/>
    <property type="evidence" value="ECO:0007669"/>
    <property type="project" value="InterPro"/>
</dbReference>
<gene>
    <name evidence="11" type="ORF">HNR61_009485</name>
</gene>
<dbReference type="Gene3D" id="3.90.1110.10">
    <property type="entry name" value="RNA polymerase Rpb2, domain 2"/>
    <property type="match status" value="1"/>
</dbReference>
<evidence type="ECO:0000259" key="10">
    <source>
        <dbReference type="Pfam" id="PF10385"/>
    </source>
</evidence>
<dbReference type="Gene3D" id="2.40.50.100">
    <property type="match status" value="1"/>
</dbReference>
<evidence type="ECO:0000256" key="4">
    <source>
        <dbReference type="ARBA" id="ARBA00022695"/>
    </source>
</evidence>
<evidence type="ECO:0000313" key="12">
    <source>
        <dbReference type="Proteomes" id="UP000572680"/>
    </source>
</evidence>
<sequence length="491" mass="54733">MVSQLVRSPGVYFDRALDKASDKDIYGCRVIPSRGAWLEFEIDKRDNVGVRIDRKRKQPVTVLLKALGWDEARIRERFGAYESINITLEKDHTSGQDDALLDIYRKLRPGEPPTRESAQTLLENLYFNPKRYDLAKVGRYKVNKKLGLDLETNQGTLTEDDIVATIEYLVRLHAGEEEGSLGGAAVPIEVDDIDHFGNRRLRTVGELIQNQVRLGLARMERVVRERMTTQDVEAITPQTLINIRPVVASIKEFFGTSQLSQFMDQTNPLAGLTHKRRLSALGPGGLSRERAGMEVRDVHPSHYGRMCPIETPEGPNIGLIGSLAAFGRVNPFGFVETPYRKVVDGRVTDQIDYLTADEEDRFVIAQANSLMNEDGSFVEDRVLVRKKGGEIELVPPAEIQYMDVSARQMTSVATAMIPFLEHDDANRALMGSNMQRQSVPLLRSEAPLVGTGMEYRAAVDAGDVIVADKAGVVEEVSADYITVMNDDGTRT</sequence>
<comment type="similarity">
    <text evidence="7">Belongs to the RNA polymerase beta chain family.</text>
</comment>
<comment type="caution">
    <text evidence="11">The sequence shown here is derived from an EMBL/GenBank/DDBJ whole genome shotgun (WGS) entry which is preliminary data.</text>
</comment>
<keyword evidence="2 11" id="KW-0240">DNA-directed RNA polymerase</keyword>
<feature type="non-terminal residue" evidence="11">
    <location>
        <position position="491"/>
    </location>
</feature>
<dbReference type="InterPro" id="IPR019462">
    <property type="entry name" value="DNA-dir_RNA_pol_bsu_external_1"/>
</dbReference>
<dbReference type="EMBL" id="JACJIA010000032">
    <property type="protein sequence ID" value="MBA8957785.1"/>
    <property type="molecule type" value="Genomic_DNA"/>
</dbReference>
<dbReference type="GO" id="GO:0032549">
    <property type="term" value="F:ribonucleoside binding"/>
    <property type="evidence" value="ECO:0007669"/>
    <property type="project" value="InterPro"/>
</dbReference>
<name>A0A7W3M0L5_ACTNM</name>
<dbReference type="InterPro" id="IPR015712">
    <property type="entry name" value="DNA-dir_RNA_pol_su2"/>
</dbReference>
<comment type="catalytic activity">
    <reaction evidence="6">
        <text>RNA(n) + a ribonucleoside 5'-triphosphate = RNA(n+1) + diphosphate</text>
        <dbReference type="Rhea" id="RHEA:21248"/>
        <dbReference type="Rhea" id="RHEA-COMP:14527"/>
        <dbReference type="Rhea" id="RHEA-COMP:17342"/>
        <dbReference type="ChEBI" id="CHEBI:33019"/>
        <dbReference type="ChEBI" id="CHEBI:61557"/>
        <dbReference type="ChEBI" id="CHEBI:140395"/>
        <dbReference type="EC" id="2.7.7.6"/>
    </reaction>
</comment>
<feature type="domain" description="RNA polymerase Rpb2" evidence="8">
    <location>
        <begin position="7"/>
        <end position="202"/>
    </location>
</feature>
<dbReference type="SUPFAM" id="SSF64484">
    <property type="entry name" value="beta and beta-prime subunits of DNA dependent RNA-polymerase"/>
    <property type="match status" value="1"/>
</dbReference>
<dbReference type="InterPro" id="IPR037034">
    <property type="entry name" value="RNA_pol_Rpb2_2_sf"/>
</dbReference>
<dbReference type="GO" id="GO:0003899">
    <property type="term" value="F:DNA-directed RNA polymerase activity"/>
    <property type="evidence" value="ECO:0007669"/>
    <property type="project" value="UniProtKB-EC"/>
</dbReference>
<accession>A0A7W3M0L5</accession>
<evidence type="ECO:0000259" key="8">
    <source>
        <dbReference type="Pfam" id="PF04561"/>
    </source>
</evidence>
<evidence type="ECO:0000256" key="7">
    <source>
        <dbReference type="RuleBase" id="RU000434"/>
    </source>
</evidence>
<dbReference type="Pfam" id="PF04561">
    <property type="entry name" value="RNA_pol_Rpb2_2"/>
    <property type="match status" value="1"/>
</dbReference>
<keyword evidence="5" id="KW-0804">Transcription</keyword>
<evidence type="ECO:0000256" key="6">
    <source>
        <dbReference type="ARBA" id="ARBA00048552"/>
    </source>
</evidence>
<feature type="domain" description="DNA-directed RNA polymerase beta subunit external 1" evidence="10">
    <location>
        <begin position="339"/>
        <end position="405"/>
    </location>
</feature>
<dbReference type="InterPro" id="IPR007645">
    <property type="entry name" value="RNA_pol_Rpb2_3"/>
</dbReference>